<keyword evidence="2" id="KW-0812">Transmembrane</keyword>
<organism evidence="3 4">
    <name type="scientific">Ascaris lumbricoides</name>
    <name type="common">Giant roundworm</name>
    <dbReference type="NCBI Taxonomy" id="6252"/>
    <lineage>
        <taxon>Eukaryota</taxon>
        <taxon>Metazoa</taxon>
        <taxon>Ecdysozoa</taxon>
        <taxon>Nematoda</taxon>
        <taxon>Chromadorea</taxon>
        <taxon>Rhabditida</taxon>
        <taxon>Spirurina</taxon>
        <taxon>Ascaridomorpha</taxon>
        <taxon>Ascaridoidea</taxon>
        <taxon>Ascarididae</taxon>
        <taxon>Ascaris</taxon>
    </lineage>
</organism>
<evidence type="ECO:0000313" key="4">
    <source>
        <dbReference type="WBParaSite" id="ALUE_0002227001-mRNA-1"/>
    </source>
</evidence>
<dbReference type="AlphaFoldDB" id="A0A0M3IU42"/>
<keyword evidence="2" id="KW-0472">Membrane</keyword>
<feature type="compositionally biased region" description="Basic and acidic residues" evidence="1">
    <location>
        <begin position="27"/>
        <end position="66"/>
    </location>
</feature>
<keyword evidence="3" id="KW-1185">Reference proteome</keyword>
<dbReference type="WBParaSite" id="ALUE_0002227001-mRNA-1">
    <property type="protein sequence ID" value="ALUE_0002227001-mRNA-1"/>
    <property type="gene ID" value="ALUE_0002227001"/>
</dbReference>
<feature type="transmembrane region" description="Helical" evidence="2">
    <location>
        <begin position="106"/>
        <end position="127"/>
    </location>
</feature>
<proteinExistence type="predicted"/>
<evidence type="ECO:0000313" key="3">
    <source>
        <dbReference type="Proteomes" id="UP000036681"/>
    </source>
</evidence>
<evidence type="ECO:0000256" key="2">
    <source>
        <dbReference type="SAM" id="Phobius"/>
    </source>
</evidence>
<keyword evidence="2" id="KW-1133">Transmembrane helix</keyword>
<accession>A0A0M3IU42</accession>
<feature type="region of interest" description="Disordered" evidence="1">
    <location>
        <begin position="1"/>
        <end position="66"/>
    </location>
</feature>
<protein>
    <submittedName>
        <fullName evidence="4">CTNNB1_binding domain-containing protein</fullName>
    </submittedName>
</protein>
<name>A0A0M3IU42_ASCLU</name>
<feature type="transmembrane region" description="Helical" evidence="2">
    <location>
        <begin position="81"/>
        <end position="100"/>
    </location>
</feature>
<dbReference type="Proteomes" id="UP000036681">
    <property type="component" value="Unplaced"/>
</dbReference>
<sequence>MSSILDILGGNSDLESEEEETMVDSKQIVEHEIKKDLSESPVSDSKERKLESDAEKEKMKVEHAREGDASNDPLEISTSQYFYFSKILLLIWCFVVGYFLRSNILFHFLFSFFGLFDIFHVFSRFCICKSDSFCASMIYILVNFGYKPYG</sequence>
<reference evidence="4" key="1">
    <citation type="submission" date="2017-02" db="UniProtKB">
        <authorList>
            <consortium name="WormBaseParasite"/>
        </authorList>
    </citation>
    <scope>IDENTIFICATION</scope>
</reference>
<evidence type="ECO:0000256" key="1">
    <source>
        <dbReference type="SAM" id="MobiDB-lite"/>
    </source>
</evidence>